<organism evidence="2 3">
    <name type="scientific">Hydrotalea sandarakina</name>
    <dbReference type="NCBI Taxonomy" id="1004304"/>
    <lineage>
        <taxon>Bacteria</taxon>
        <taxon>Pseudomonadati</taxon>
        <taxon>Bacteroidota</taxon>
        <taxon>Chitinophagia</taxon>
        <taxon>Chitinophagales</taxon>
        <taxon>Chitinophagaceae</taxon>
        <taxon>Hydrotalea</taxon>
    </lineage>
</organism>
<keyword evidence="1" id="KW-0812">Transmembrane</keyword>
<keyword evidence="1" id="KW-1133">Transmembrane helix</keyword>
<protein>
    <submittedName>
        <fullName evidence="2">Uncharacterized protein</fullName>
    </submittedName>
</protein>
<keyword evidence="1" id="KW-0472">Membrane</keyword>
<dbReference type="Proteomes" id="UP000249720">
    <property type="component" value="Unassembled WGS sequence"/>
</dbReference>
<evidence type="ECO:0000313" key="3">
    <source>
        <dbReference type="Proteomes" id="UP000249720"/>
    </source>
</evidence>
<feature type="transmembrane region" description="Helical" evidence="1">
    <location>
        <begin position="39"/>
        <end position="60"/>
    </location>
</feature>
<name>A0A2W7S460_9BACT</name>
<feature type="transmembrane region" description="Helical" evidence="1">
    <location>
        <begin position="72"/>
        <end position="90"/>
    </location>
</feature>
<keyword evidence="3" id="KW-1185">Reference proteome</keyword>
<sequence>MKQQFLFLNRVAFIGNIAFMVTMIMHYSGPIFQNKDLESYWVVAGHAVIILNIYLLLNLIFKRSFIQLAPKWLLGFNGSLLLLEAIYFLSL</sequence>
<proteinExistence type="predicted"/>
<comment type="caution">
    <text evidence="2">The sequence shown here is derived from an EMBL/GenBank/DDBJ whole genome shotgun (WGS) entry which is preliminary data.</text>
</comment>
<evidence type="ECO:0000256" key="1">
    <source>
        <dbReference type="SAM" id="Phobius"/>
    </source>
</evidence>
<dbReference type="RefSeq" id="WP_111293342.1">
    <property type="nucleotide sequence ID" value="NZ_QKZV01000001.1"/>
</dbReference>
<feature type="transmembrane region" description="Helical" evidence="1">
    <location>
        <begin position="7"/>
        <end position="27"/>
    </location>
</feature>
<reference evidence="2 3" key="1">
    <citation type="submission" date="2018-06" db="EMBL/GenBank/DDBJ databases">
        <title>Genomic Encyclopedia of Archaeal and Bacterial Type Strains, Phase II (KMG-II): from individual species to whole genera.</title>
        <authorList>
            <person name="Goeker M."/>
        </authorList>
    </citation>
    <scope>NUCLEOTIDE SEQUENCE [LARGE SCALE GENOMIC DNA]</scope>
    <source>
        <strain evidence="2 3">DSM 23241</strain>
    </source>
</reference>
<dbReference type="EMBL" id="QKZV01000001">
    <property type="protein sequence ID" value="PZX65896.1"/>
    <property type="molecule type" value="Genomic_DNA"/>
</dbReference>
<dbReference type="AlphaFoldDB" id="A0A2W7S460"/>
<gene>
    <name evidence="2" type="ORF">LX80_00390</name>
</gene>
<accession>A0A2W7S460</accession>
<evidence type="ECO:0000313" key="2">
    <source>
        <dbReference type="EMBL" id="PZX65896.1"/>
    </source>
</evidence>